<reference evidence="1" key="1">
    <citation type="submission" date="2017-07" db="EMBL/GenBank/DDBJ databases">
        <title>Taro Niue Genome Assembly and Annotation.</title>
        <authorList>
            <person name="Atibalentja N."/>
            <person name="Keating K."/>
            <person name="Fields C.J."/>
        </authorList>
    </citation>
    <scope>NUCLEOTIDE SEQUENCE</scope>
    <source>
        <strain evidence="1">Niue_2</strain>
        <tissue evidence="1">Leaf</tissue>
    </source>
</reference>
<dbReference type="AlphaFoldDB" id="A0A843TMF2"/>
<evidence type="ECO:0000313" key="1">
    <source>
        <dbReference type="EMBL" id="MQL72141.1"/>
    </source>
</evidence>
<evidence type="ECO:0000313" key="2">
    <source>
        <dbReference type="Proteomes" id="UP000652761"/>
    </source>
</evidence>
<gene>
    <name evidence="1" type="ORF">Taro_004455</name>
</gene>
<protein>
    <submittedName>
        <fullName evidence="1">Uncharacterized protein</fullName>
    </submittedName>
</protein>
<proteinExistence type="predicted"/>
<sequence>MVPVERTGMMSVERTGVMSEERTGAPYFNLNSLSPVSILISSGPVTVRVLSQFESCHSSGFPLMRNALTEIYSYEHVLISMCPRRTFIRRDFALKKGTICICRIPFESVPPPSALDRVLKELFLDGGYMTNAAQSY</sequence>
<name>A0A843TMF2_COLES</name>
<organism evidence="1 2">
    <name type="scientific">Colocasia esculenta</name>
    <name type="common">Wild taro</name>
    <name type="synonym">Arum esculentum</name>
    <dbReference type="NCBI Taxonomy" id="4460"/>
    <lineage>
        <taxon>Eukaryota</taxon>
        <taxon>Viridiplantae</taxon>
        <taxon>Streptophyta</taxon>
        <taxon>Embryophyta</taxon>
        <taxon>Tracheophyta</taxon>
        <taxon>Spermatophyta</taxon>
        <taxon>Magnoliopsida</taxon>
        <taxon>Liliopsida</taxon>
        <taxon>Araceae</taxon>
        <taxon>Aroideae</taxon>
        <taxon>Colocasieae</taxon>
        <taxon>Colocasia</taxon>
    </lineage>
</organism>
<accession>A0A843TMF2</accession>
<dbReference type="EMBL" id="NMUH01000120">
    <property type="protein sequence ID" value="MQL72141.1"/>
    <property type="molecule type" value="Genomic_DNA"/>
</dbReference>
<keyword evidence="2" id="KW-1185">Reference proteome</keyword>
<comment type="caution">
    <text evidence="1">The sequence shown here is derived from an EMBL/GenBank/DDBJ whole genome shotgun (WGS) entry which is preliminary data.</text>
</comment>
<dbReference type="Proteomes" id="UP000652761">
    <property type="component" value="Unassembled WGS sequence"/>
</dbReference>